<dbReference type="SUPFAM" id="SSF50129">
    <property type="entry name" value="GroES-like"/>
    <property type="match status" value="1"/>
</dbReference>
<dbReference type="SMART" id="SM00829">
    <property type="entry name" value="PKS_ER"/>
    <property type="match status" value="1"/>
</dbReference>
<protein>
    <submittedName>
        <fullName evidence="4">NAD(P)H-quinone oxidoreductase</fullName>
    </submittedName>
</protein>
<dbReference type="EMBL" id="JAGYPE010000006">
    <property type="protein sequence ID" value="MBS4185489.1"/>
    <property type="molecule type" value="Genomic_DNA"/>
</dbReference>
<dbReference type="InterPro" id="IPR013154">
    <property type="entry name" value="ADH-like_N"/>
</dbReference>
<keyword evidence="6" id="KW-1185">Reference proteome</keyword>
<keyword evidence="1" id="KW-0521">NADP</keyword>
<dbReference type="Gene3D" id="3.90.180.10">
    <property type="entry name" value="Medium-chain alcohol dehydrogenases, catalytic domain"/>
    <property type="match status" value="1"/>
</dbReference>
<dbReference type="InterPro" id="IPR014189">
    <property type="entry name" value="Quinone_OxRdtase_PIG3"/>
</dbReference>
<gene>
    <name evidence="5" type="ORF">KHB02_001685</name>
    <name evidence="4" type="ORF">KHB02_29330</name>
</gene>
<dbReference type="InterPro" id="IPR036291">
    <property type="entry name" value="NAD(P)-bd_dom_sf"/>
</dbReference>
<sequence>MKVILMKDFGSADHLYIGEAKTPAVNPGEVLVKVKATALNRADLQQRRGMYPPIPGESNILGLEMSGEVVELGAGVSSHSIGDRVCSLLPGGGYAQYVSVPEGLLIKIPDTMTFEQAAAFPETFLTSYQSLFSLGQLRKGQIVLVHAGASGIGSAALQLIKLAGATALITAGSDRKIEYCVQLGAKAGWNYKKGPFLPFINEYTNGNGVNIILDCIGAPYFAQNIQSLVPDGKLVIIGSLGEKIVNQLDLGTLLLKRFQLLRTTLRSRPLNRKIELTKELLEFLGDHFANGRVVPIIDTIFDWKEVREAHQYMEANKNKGKIVLRVTE</sequence>
<evidence type="ECO:0000313" key="5">
    <source>
        <dbReference type="EMBL" id="MCH6264238.1"/>
    </source>
</evidence>
<accession>A0A942T3C3</accession>
<keyword evidence="2" id="KW-0560">Oxidoreductase</keyword>
<evidence type="ECO:0000313" key="4">
    <source>
        <dbReference type="EMBL" id="MBS4185489.1"/>
    </source>
</evidence>
<dbReference type="AlphaFoldDB" id="A0A942T3C3"/>
<dbReference type="PANTHER" id="PTHR48106:SF18">
    <property type="entry name" value="QUINONE OXIDOREDUCTASE PIG3"/>
    <property type="match status" value="1"/>
</dbReference>
<dbReference type="Proteomes" id="UP000677265">
    <property type="component" value="Unassembled WGS sequence"/>
</dbReference>
<comment type="caution">
    <text evidence="4">The sequence shown here is derived from an EMBL/GenBank/DDBJ whole genome shotgun (WGS) entry which is preliminary data.</text>
</comment>
<dbReference type="GO" id="GO:0070402">
    <property type="term" value="F:NADPH binding"/>
    <property type="evidence" value="ECO:0007669"/>
    <property type="project" value="TreeGrafter"/>
</dbReference>
<dbReference type="RefSeq" id="WP_213145344.1">
    <property type="nucleotide sequence ID" value="NZ_JAGYPE020000002.1"/>
</dbReference>
<dbReference type="CDD" id="cd05276">
    <property type="entry name" value="p53_inducible_oxidoreductase"/>
    <property type="match status" value="1"/>
</dbReference>
<organism evidence="4">
    <name type="scientific">Neobacillus citreus</name>
    <dbReference type="NCBI Taxonomy" id="2833578"/>
    <lineage>
        <taxon>Bacteria</taxon>
        <taxon>Bacillati</taxon>
        <taxon>Bacillota</taxon>
        <taxon>Bacilli</taxon>
        <taxon>Bacillales</taxon>
        <taxon>Bacillaceae</taxon>
        <taxon>Neobacillus</taxon>
    </lineage>
</organism>
<dbReference type="Pfam" id="PF08240">
    <property type="entry name" value="ADH_N"/>
    <property type="match status" value="1"/>
</dbReference>
<proteinExistence type="predicted"/>
<dbReference type="EMBL" id="JAGYPE020000002">
    <property type="protein sequence ID" value="MCH6264238.1"/>
    <property type="molecule type" value="Genomic_DNA"/>
</dbReference>
<evidence type="ECO:0000256" key="2">
    <source>
        <dbReference type="ARBA" id="ARBA00023002"/>
    </source>
</evidence>
<dbReference type="NCBIfam" id="TIGR02824">
    <property type="entry name" value="quinone_pig3"/>
    <property type="match status" value="1"/>
</dbReference>
<dbReference type="Gene3D" id="3.40.50.720">
    <property type="entry name" value="NAD(P)-binding Rossmann-like Domain"/>
    <property type="match status" value="1"/>
</dbReference>
<name>A0A942T3C3_9BACI</name>
<dbReference type="Pfam" id="PF13602">
    <property type="entry name" value="ADH_zinc_N_2"/>
    <property type="match status" value="1"/>
</dbReference>
<dbReference type="SUPFAM" id="SSF51735">
    <property type="entry name" value="NAD(P)-binding Rossmann-fold domains"/>
    <property type="match status" value="1"/>
</dbReference>
<feature type="domain" description="Enoyl reductase (ER)" evidence="3">
    <location>
        <begin position="10"/>
        <end position="324"/>
    </location>
</feature>
<evidence type="ECO:0000259" key="3">
    <source>
        <dbReference type="SMART" id="SM00829"/>
    </source>
</evidence>
<evidence type="ECO:0000256" key="1">
    <source>
        <dbReference type="ARBA" id="ARBA00022857"/>
    </source>
</evidence>
<evidence type="ECO:0000313" key="6">
    <source>
        <dbReference type="Proteomes" id="UP000677265"/>
    </source>
</evidence>
<dbReference type="PANTHER" id="PTHR48106">
    <property type="entry name" value="QUINONE OXIDOREDUCTASE PIG3-RELATED"/>
    <property type="match status" value="1"/>
</dbReference>
<dbReference type="GO" id="GO:0016651">
    <property type="term" value="F:oxidoreductase activity, acting on NAD(P)H"/>
    <property type="evidence" value="ECO:0007669"/>
    <property type="project" value="TreeGrafter"/>
</dbReference>
<reference evidence="4" key="1">
    <citation type="submission" date="2021-05" db="EMBL/GenBank/DDBJ databases">
        <title>Novel Bacillus species.</title>
        <authorList>
            <person name="Liu G."/>
        </authorList>
    </citation>
    <scope>NUCLEOTIDE SEQUENCE</scope>
    <source>
        <strain evidence="4 6">FJAT-50051</strain>
    </source>
</reference>
<dbReference type="InterPro" id="IPR011032">
    <property type="entry name" value="GroES-like_sf"/>
</dbReference>
<dbReference type="InterPro" id="IPR020843">
    <property type="entry name" value="ER"/>
</dbReference>